<dbReference type="OrthoDB" id="5415592at2759"/>
<feature type="compositionally biased region" description="Pro residues" evidence="6">
    <location>
        <begin position="215"/>
        <end position="230"/>
    </location>
</feature>
<evidence type="ECO:0000256" key="1">
    <source>
        <dbReference type="ARBA" id="ARBA00004191"/>
    </source>
</evidence>
<keyword evidence="2" id="KW-0134">Cell wall</keyword>
<evidence type="ECO:0000313" key="10">
    <source>
        <dbReference type="Proteomes" id="UP000253472"/>
    </source>
</evidence>
<keyword evidence="10" id="KW-1185">Reference proteome</keyword>
<protein>
    <submittedName>
        <fullName evidence="9">Cell wall mannoprotein PIR1</fullName>
    </submittedName>
</protein>
<comment type="caution">
    <text evidence="9">The sequence shown here is derived from an EMBL/GenBank/DDBJ whole genome shotgun (WGS) entry which is preliminary data.</text>
</comment>
<keyword evidence="3" id="KW-0964">Secreted</keyword>
<comment type="similarity">
    <text evidence="5">Belongs to the PIR protein family.</text>
</comment>
<dbReference type="PRINTS" id="PR00021">
    <property type="entry name" value="PRORICH"/>
</dbReference>
<evidence type="ECO:0000256" key="2">
    <source>
        <dbReference type="ARBA" id="ARBA00022512"/>
    </source>
</evidence>
<dbReference type="PANTHER" id="PTHR47254">
    <property type="entry name" value="CELL WALL MANNOPROTEIN CIS3-RELATED"/>
    <property type="match status" value="1"/>
</dbReference>
<evidence type="ECO:0000259" key="8">
    <source>
        <dbReference type="Pfam" id="PF22799"/>
    </source>
</evidence>
<evidence type="ECO:0000256" key="6">
    <source>
        <dbReference type="SAM" id="MobiDB-lite"/>
    </source>
</evidence>
<sequence length="277" mass="31127">MKFSTVALTLSAFAMVSAGVAKPKYYKPKPKPELPGLKTVDYEFALGVREKCDPDDIFLVFEIDDGQLEHNGEVVDCKCEKDKRGYKKYIPPPPPVELVEYCTIDKTDCVDTFTLCETVLFDYKKRIGEIVANHQFQFDNPVQPDALYTKGWTIVEKDGYLLLALNGCTDFWECPVDDCGLYKLYDASIDSKCKEIEIIIILIDEECPPEPCPEPCPPEPECPEPCPEPEPVVEPECPEPCPPEPECPEPECPEPCPEPEPVVVPKPKKGKGYKGKY</sequence>
<feature type="signal peptide" evidence="7">
    <location>
        <begin position="1"/>
        <end position="18"/>
    </location>
</feature>
<evidence type="ECO:0000256" key="5">
    <source>
        <dbReference type="ARBA" id="ARBA00038219"/>
    </source>
</evidence>
<comment type="subcellular location">
    <subcellularLocation>
        <location evidence="1">Secreted</location>
        <location evidence="1">Cell wall</location>
    </subcellularLocation>
</comment>
<evidence type="ECO:0000256" key="7">
    <source>
        <dbReference type="SAM" id="SignalP"/>
    </source>
</evidence>
<feature type="chain" id="PRO_5016670935" evidence="7">
    <location>
        <begin position="19"/>
        <end position="277"/>
    </location>
</feature>
<proteinExistence type="inferred from homology"/>
<evidence type="ECO:0000256" key="4">
    <source>
        <dbReference type="ARBA" id="ARBA00022729"/>
    </source>
</evidence>
<feature type="domain" description="Cell wall mannoprotein PIR1-like C-terminal" evidence="8">
    <location>
        <begin position="119"/>
        <end position="196"/>
    </location>
</feature>
<keyword evidence="4 7" id="KW-0732">Signal</keyword>
<dbReference type="GO" id="GO:0009277">
    <property type="term" value="C:fungal-type cell wall"/>
    <property type="evidence" value="ECO:0007669"/>
    <property type="project" value="TreeGrafter"/>
</dbReference>
<dbReference type="InterPro" id="IPR051153">
    <property type="entry name" value="Yeast_CWMannoprotein_PIR"/>
</dbReference>
<accession>A0A367YP25</accession>
<dbReference type="GO" id="GO:0031505">
    <property type="term" value="P:fungal-type cell wall organization"/>
    <property type="evidence" value="ECO:0007669"/>
    <property type="project" value="TreeGrafter"/>
</dbReference>
<dbReference type="InterPro" id="IPR054508">
    <property type="entry name" value="PIR1-like_C"/>
</dbReference>
<evidence type="ECO:0000256" key="3">
    <source>
        <dbReference type="ARBA" id="ARBA00022525"/>
    </source>
</evidence>
<organism evidence="9 10">
    <name type="scientific">Candida viswanathii</name>
    <dbReference type="NCBI Taxonomy" id="5486"/>
    <lineage>
        <taxon>Eukaryota</taxon>
        <taxon>Fungi</taxon>
        <taxon>Dikarya</taxon>
        <taxon>Ascomycota</taxon>
        <taxon>Saccharomycotina</taxon>
        <taxon>Pichiomycetes</taxon>
        <taxon>Debaryomycetaceae</taxon>
        <taxon>Candida/Lodderomyces clade</taxon>
        <taxon>Candida</taxon>
    </lineage>
</organism>
<dbReference type="Pfam" id="PF22799">
    <property type="entry name" value="PIR1-like_C"/>
    <property type="match status" value="1"/>
</dbReference>
<dbReference type="STRING" id="5486.A0A367YP25"/>
<feature type="region of interest" description="Disordered" evidence="6">
    <location>
        <begin position="215"/>
        <end position="259"/>
    </location>
</feature>
<name>A0A367YP25_9ASCO</name>
<gene>
    <name evidence="9" type="primary">PIR1_2</name>
    <name evidence="9" type="ORF">Cantr_03074</name>
</gene>
<dbReference type="GO" id="GO:0005199">
    <property type="term" value="F:structural constituent of cell wall"/>
    <property type="evidence" value="ECO:0007669"/>
    <property type="project" value="TreeGrafter"/>
</dbReference>
<evidence type="ECO:0000313" key="9">
    <source>
        <dbReference type="EMBL" id="RCK66762.1"/>
    </source>
</evidence>
<reference evidence="9 10" key="1">
    <citation type="submission" date="2018-06" db="EMBL/GenBank/DDBJ databases">
        <title>Whole genome sequencing of Candida tropicalis (genome annotated by CSBL at Korea University).</title>
        <authorList>
            <person name="Ahn J."/>
        </authorList>
    </citation>
    <scope>NUCLEOTIDE SEQUENCE [LARGE SCALE GENOMIC DNA]</scope>
    <source>
        <strain evidence="9 10">ATCC 20962</strain>
    </source>
</reference>
<dbReference type="Proteomes" id="UP000253472">
    <property type="component" value="Unassembled WGS sequence"/>
</dbReference>
<dbReference type="AlphaFoldDB" id="A0A367YP25"/>
<dbReference type="EMBL" id="QLNQ01000001">
    <property type="protein sequence ID" value="RCK66762.1"/>
    <property type="molecule type" value="Genomic_DNA"/>
</dbReference>
<dbReference type="PANTHER" id="PTHR47254:SF1">
    <property type="entry name" value="CELL WALL MANNOPROTEIN CIS3-RELATED"/>
    <property type="match status" value="1"/>
</dbReference>